<dbReference type="FunFam" id="3.80.10.10:FF:000470">
    <property type="entry name" value="LRR receptor-like serine/threonine-protein kinase RPK2"/>
    <property type="match status" value="1"/>
</dbReference>
<dbReference type="PANTHER" id="PTHR48053">
    <property type="entry name" value="LEUCINE RICH REPEAT FAMILY PROTEIN, EXPRESSED"/>
    <property type="match status" value="1"/>
</dbReference>
<dbReference type="InterPro" id="IPR017441">
    <property type="entry name" value="Protein_kinase_ATP_BS"/>
</dbReference>
<evidence type="ECO:0000256" key="9">
    <source>
        <dbReference type="ARBA" id="ARBA00022692"/>
    </source>
</evidence>
<evidence type="ECO:0000256" key="14">
    <source>
        <dbReference type="ARBA" id="ARBA00022840"/>
    </source>
</evidence>
<dbReference type="InterPro" id="IPR051716">
    <property type="entry name" value="Plant_RL_S/T_kinase"/>
</dbReference>
<evidence type="ECO:0000313" key="24">
    <source>
        <dbReference type="EMBL" id="KCW57968.1"/>
    </source>
</evidence>
<dbReference type="eggNOG" id="ENOG502QQYD">
    <property type="taxonomic scope" value="Eukaryota"/>
</dbReference>
<proteinExistence type="inferred from homology"/>
<gene>
    <name evidence="24" type="ORF">EUGRSUZ_H00705</name>
</gene>
<keyword evidence="14 21" id="KW-0067">ATP-binding</keyword>
<dbReference type="SUPFAM" id="SSF52058">
    <property type="entry name" value="L domain-like"/>
    <property type="match status" value="1"/>
</dbReference>
<dbReference type="InterPro" id="IPR011009">
    <property type="entry name" value="Kinase-like_dom_sf"/>
</dbReference>
<evidence type="ECO:0000256" key="13">
    <source>
        <dbReference type="ARBA" id="ARBA00022777"/>
    </source>
</evidence>
<dbReference type="EC" id="2.7.11.1" evidence="3"/>
<dbReference type="FunFam" id="3.30.200.20:FF:000309">
    <property type="entry name" value="Leucine-rich repeat receptor protein kinase MSP1"/>
    <property type="match status" value="1"/>
</dbReference>
<evidence type="ECO:0000256" key="22">
    <source>
        <dbReference type="SAM" id="Phobius"/>
    </source>
</evidence>
<dbReference type="GO" id="GO:0004674">
    <property type="term" value="F:protein serine/threonine kinase activity"/>
    <property type="evidence" value="ECO:0007669"/>
    <property type="project" value="UniProtKB-KW"/>
</dbReference>
<dbReference type="Pfam" id="PF00560">
    <property type="entry name" value="LRR_1"/>
    <property type="match status" value="7"/>
</dbReference>
<keyword evidence="12 21" id="KW-0547">Nucleotide-binding</keyword>
<comment type="subcellular location">
    <subcellularLocation>
        <location evidence="1">Cell membrane</location>
        <topology evidence="1">Single-pass type I membrane protein</topology>
    </subcellularLocation>
</comment>
<dbReference type="PANTHER" id="PTHR48053:SF158">
    <property type="entry name" value="MDIS1-INTERACTING RECEPTOR LIKE KINASE 2-LIKE"/>
    <property type="match status" value="1"/>
</dbReference>
<evidence type="ECO:0000256" key="4">
    <source>
        <dbReference type="ARBA" id="ARBA00022475"/>
    </source>
</evidence>
<dbReference type="InterPro" id="IPR055414">
    <property type="entry name" value="LRR_R13L4/SHOC2-like"/>
</dbReference>
<organism evidence="24">
    <name type="scientific">Eucalyptus grandis</name>
    <name type="common">Flooded gum</name>
    <dbReference type="NCBI Taxonomy" id="71139"/>
    <lineage>
        <taxon>Eukaryota</taxon>
        <taxon>Viridiplantae</taxon>
        <taxon>Streptophyta</taxon>
        <taxon>Embryophyta</taxon>
        <taxon>Tracheophyta</taxon>
        <taxon>Spermatophyta</taxon>
        <taxon>Magnoliopsida</taxon>
        <taxon>eudicotyledons</taxon>
        <taxon>Gunneridae</taxon>
        <taxon>Pentapetalae</taxon>
        <taxon>rosids</taxon>
        <taxon>malvids</taxon>
        <taxon>Myrtales</taxon>
        <taxon>Myrtaceae</taxon>
        <taxon>Myrtoideae</taxon>
        <taxon>Eucalypteae</taxon>
        <taxon>Eucalyptus</taxon>
    </lineage>
</organism>
<keyword evidence="4" id="KW-1003">Cell membrane</keyword>
<evidence type="ECO:0000256" key="8">
    <source>
        <dbReference type="ARBA" id="ARBA00022679"/>
    </source>
</evidence>
<dbReference type="Gramene" id="KCW57968">
    <property type="protein sequence ID" value="KCW57968"/>
    <property type="gene ID" value="EUGRSUZ_H00705"/>
</dbReference>
<keyword evidence="9 22" id="KW-0812">Transmembrane</keyword>
<dbReference type="FunFam" id="3.80.10.10:FF:000041">
    <property type="entry name" value="LRR receptor-like serine/threonine-protein kinase ERECTA"/>
    <property type="match status" value="1"/>
</dbReference>
<evidence type="ECO:0000256" key="3">
    <source>
        <dbReference type="ARBA" id="ARBA00012513"/>
    </source>
</evidence>
<dbReference type="SMART" id="SM00369">
    <property type="entry name" value="LRR_TYP"/>
    <property type="match status" value="11"/>
</dbReference>
<dbReference type="PROSITE" id="PS50011">
    <property type="entry name" value="PROTEIN_KINASE_DOM"/>
    <property type="match status" value="1"/>
</dbReference>
<dbReference type="Gene3D" id="3.80.10.10">
    <property type="entry name" value="Ribonuclease Inhibitor"/>
    <property type="match status" value="4"/>
</dbReference>
<keyword evidence="13" id="KW-0418">Kinase</keyword>
<comment type="catalytic activity">
    <reaction evidence="19">
        <text>L-threonyl-[protein] + ATP = O-phospho-L-threonyl-[protein] + ADP + H(+)</text>
        <dbReference type="Rhea" id="RHEA:46608"/>
        <dbReference type="Rhea" id="RHEA-COMP:11060"/>
        <dbReference type="Rhea" id="RHEA-COMP:11605"/>
        <dbReference type="ChEBI" id="CHEBI:15378"/>
        <dbReference type="ChEBI" id="CHEBI:30013"/>
        <dbReference type="ChEBI" id="CHEBI:30616"/>
        <dbReference type="ChEBI" id="CHEBI:61977"/>
        <dbReference type="ChEBI" id="CHEBI:456216"/>
        <dbReference type="EC" id="2.7.11.1"/>
    </reaction>
</comment>
<evidence type="ECO:0000256" key="15">
    <source>
        <dbReference type="ARBA" id="ARBA00022989"/>
    </source>
</evidence>
<dbReference type="PROSITE" id="PS00107">
    <property type="entry name" value="PROTEIN_KINASE_ATP"/>
    <property type="match status" value="1"/>
</dbReference>
<evidence type="ECO:0000256" key="20">
    <source>
        <dbReference type="ARBA" id="ARBA00048679"/>
    </source>
</evidence>
<evidence type="ECO:0000256" key="6">
    <source>
        <dbReference type="ARBA" id="ARBA00022553"/>
    </source>
</evidence>
<keyword evidence="18" id="KW-0325">Glycoprotein</keyword>
<dbReference type="Pfam" id="PF13855">
    <property type="entry name" value="LRR_8"/>
    <property type="match status" value="1"/>
</dbReference>
<evidence type="ECO:0000256" key="1">
    <source>
        <dbReference type="ARBA" id="ARBA00004251"/>
    </source>
</evidence>
<comment type="similarity">
    <text evidence="2">Belongs to the RLP family.</text>
</comment>
<keyword evidence="5" id="KW-0723">Serine/threonine-protein kinase</keyword>
<evidence type="ECO:0000256" key="18">
    <source>
        <dbReference type="ARBA" id="ARBA00023180"/>
    </source>
</evidence>
<reference evidence="24" key="1">
    <citation type="submission" date="2013-07" db="EMBL/GenBank/DDBJ databases">
        <title>The genome of Eucalyptus grandis.</title>
        <authorList>
            <person name="Schmutz J."/>
            <person name="Hayes R."/>
            <person name="Myburg A."/>
            <person name="Tuskan G."/>
            <person name="Grattapaglia D."/>
            <person name="Rokhsar D.S."/>
        </authorList>
    </citation>
    <scope>NUCLEOTIDE SEQUENCE</scope>
    <source>
        <tissue evidence="24">Leaf extractions</tissue>
    </source>
</reference>
<dbReference type="Pfam" id="PF00069">
    <property type="entry name" value="Pkinase"/>
    <property type="match status" value="1"/>
</dbReference>
<keyword evidence="16 22" id="KW-0472">Membrane</keyword>
<dbReference type="GO" id="GO:0005524">
    <property type="term" value="F:ATP binding"/>
    <property type="evidence" value="ECO:0007669"/>
    <property type="project" value="UniProtKB-UniRule"/>
</dbReference>
<evidence type="ECO:0000256" key="21">
    <source>
        <dbReference type="PROSITE-ProRule" id="PRU10141"/>
    </source>
</evidence>
<dbReference type="InterPro" id="IPR001611">
    <property type="entry name" value="Leu-rich_rpt"/>
</dbReference>
<evidence type="ECO:0000256" key="2">
    <source>
        <dbReference type="ARBA" id="ARBA00009592"/>
    </source>
</evidence>
<dbReference type="Gene3D" id="3.30.200.20">
    <property type="entry name" value="Phosphorylase Kinase, domain 1"/>
    <property type="match status" value="1"/>
</dbReference>
<evidence type="ECO:0000259" key="23">
    <source>
        <dbReference type="PROSITE" id="PS50011"/>
    </source>
</evidence>
<dbReference type="Gene3D" id="1.10.510.10">
    <property type="entry name" value="Transferase(Phosphotransferase) domain 1"/>
    <property type="match status" value="1"/>
</dbReference>
<feature type="domain" description="Protein kinase" evidence="23">
    <location>
        <begin position="743"/>
        <end position="1022"/>
    </location>
</feature>
<dbReference type="InterPro" id="IPR000719">
    <property type="entry name" value="Prot_kinase_dom"/>
</dbReference>
<evidence type="ECO:0000256" key="11">
    <source>
        <dbReference type="ARBA" id="ARBA00022737"/>
    </source>
</evidence>
<dbReference type="FunFam" id="1.10.510.10:FF:000445">
    <property type="entry name" value="MDIS1-interacting receptor like kinase 2"/>
    <property type="match status" value="1"/>
</dbReference>
<evidence type="ECO:0000256" key="19">
    <source>
        <dbReference type="ARBA" id="ARBA00047899"/>
    </source>
</evidence>
<evidence type="ECO:0000256" key="12">
    <source>
        <dbReference type="ARBA" id="ARBA00022741"/>
    </source>
</evidence>
<evidence type="ECO:0000256" key="10">
    <source>
        <dbReference type="ARBA" id="ARBA00022729"/>
    </source>
</evidence>
<dbReference type="GO" id="GO:0005886">
    <property type="term" value="C:plasma membrane"/>
    <property type="evidence" value="ECO:0007669"/>
    <property type="project" value="UniProtKB-SubCell"/>
</dbReference>
<name>A0A059AVU9_EUCGR</name>
<feature type="transmembrane region" description="Helical" evidence="22">
    <location>
        <begin position="678"/>
        <end position="701"/>
    </location>
</feature>
<dbReference type="EMBL" id="KK198760">
    <property type="protein sequence ID" value="KCW57968.1"/>
    <property type="molecule type" value="Genomic_DNA"/>
</dbReference>
<dbReference type="Pfam" id="PF08263">
    <property type="entry name" value="LRRNT_2"/>
    <property type="match status" value="1"/>
</dbReference>
<keyword evidence="17" id="KW-0675">Receptor</keyword>
<dbReference type="FunFam" id="3.80.10.10:FF:000400">
    <property type="entry name" value="Nuclear pore complex protein NUP107"/>
    <property type="match status" value="1"/>
</dbReference>
<evidence type="ECO:0000256" key="5">
    <source>
        <dbReference type="ARBA" id="ARBA00022527"/>
    </source>
</evidence>
<dbReference type="GO" id="GO:0004672">
    <property type="term" value="F:protein kinase activity"/>
    <property type="evidence" value="ECO:0000318"/>
    <property type="project" value="GO_Central"/>
</dbReference>
<keyword evidence="7" id="KW-0433">Leucine-rich repeat</keyword>
<dbReference type="FunFam" id="3.80.10.10:FF:000233">
    <property type="entry name" value="Leucine-rich repeat receptor-like protein kinase TDR"/>
    <property type="match status" value="1"/>
</dbReference>
<dbReference type="PROSITE" id="PS51450">
    <property type="entry name" value="LRR"/>
    <property type="match status" value="1"/>
</dbReference>
<evidence type="ECO:0000256" key="17">
    <source>
        <dbReference type="ARBA" id="ARBA00023170"/>
    </source>
</evidence>
<keyword evidence="10" id="KW-0732">Signal</keyword>
<comment type="catalytic activity">
    <reaction evidence="20">
        <text>L-seryl-[protein] + ATP = O-phospho-L-seryl-[protein] + ADP + H(+)</text>
        <dbReference type="Rhea" id="RHEA:17989"/>
        <dbReference type="Rhea" id="RHEA-COMP:9863"/>
        <dbReference type="Rhea" id="RHEA-COMP:11604"/>
        <dbReference type="ChEBI" id="CHEBI:15378"/>
        <dbReference type="ChEBI" id="CHEBI:29999"/>
        <dbReference type="ChEBI" id="CHEBI:30616"/>
        <dbReference type="ChEBI" id="CHEBI:83421"/>
        <dbReference type="ChEBI" id="CHEBI:456216"/>
        <dbReference type="EC" id="2.7.11.1"/>
    </reaction>
</comment>
<protein>
    <recommendedName>
        <fullName evidence="3">non-specific serine/threonine protein kinase</fullName>
        <ecNumber evidence="3">2.7.11.1</ecNumber>
    </recommendedName>
</protein>
<dbReference type="AlphaFoldDB" id="A0A059AVU9"/>
<dbReference type="SUPFAM" id="SSF56112">
    <property type="entry name" value="Protein kinase-like (PK-like)"/>
    <property type="match status" value="1"/>
</dbReference>
<keyword evidence="8" id="KW-0808">Transferase</keyword>
<dbReference type="InParanoid" id="A0A059AVU9"/>
<dbReference type="GO" id="GO:0051606">
    <property type="term" value="P:detection of stimulus"/>
    <property type="evidence" value="ECO:0007669"/>
    <property type="project" value="UniProtKB-ARBA"/>
</dbReference>
<dbReference type="Pfam" id="PF23598">
    <property type="entry name" value="LRR_14"/>
    <property type="match status" value="1"/>
</dbReference>
<evidence type="ECO:0000256" key="16">
    <source>
        <dbReference type="ARBA" id="ARBA00023136"/>
    </source>
</evidence>
<keyword evidence="6" id="KW-0597">Phosphoprotein</keyword>
<accession>A0A059AVU9</accession>
<feature type="binding site" evidence="21">
    <location>
        <position position="772"/>
    </location>
    <ligand>
        <name>ATP</name>
        <dbReference type="ChEBI" id="CHEBI:30616"/>
    </ligand>
</feature>
<dbReference type="SUPFAM" id="SSF52047">
    <property type="entry name" value="RNI-like"/>
    <property type="match status" value="1"/>
</dbReference>
<dbReference type="InterPro" id="IPR032675">
    <property type="entry name" value="LRR_dom_sf"/>
</dbReference>
<keyword evidence="15 22" id="KW-1133">Transmembrane helix</keyword>
<dbReference type="InterPro" id="IPR003591">
    <property type="entry name" value="Leu-rich_rpt_typical-subtyp"/>
</dbReference>
<keyword evidence="11" id="KW-0677">Repeat</keyword>
<dbReference type="InterPro" id="IPR013210">
    <property type="entry name" value="LRR_N_plant-typ"/>
</dbReference>
<dbReference type="OMA" id="CENANMQ"/>
<dbReference type="GO" id="GO:0009791">
    <property type="term" value="P:post-embryonic development"/>
    <property type="evidence" value="ECO:0007669"/>
    <property type="project" value="UniProtKB-ARBA"/>
</dbReference>
<sequence length="1038" mass="113381">MKLSPYINAITITIFASSLVPAYFNAQASNGTTKREEAHALLEWKSGLDNSSQALLSSWQENDPCIWRGIGCDGSGSVSGLNLTNMGLQGSLSKLNFTALSNLISLNLSANSLYGSIPPSVGNLSKLSTLSIFSNSLSGTIPLEIGKLSSLSILYLDGNHLRGTIPEEMGMLHSLSSLTLYDNNLTGRIPTTMGKLSNLTFLALGHNNFIGPVPPEMCTLSSLTFLSFQTNKLTGSIPSSIGNLSSLNVLNLQNNYFSGPIPQEIGRLRSLEKLTFSDNDFSGPIPMSIGNLTVLTLLVLTSNNLSGSIPEEVGSLRHLKELRLSENSLNGSIPRSIGKLVNLSVLRLHYNHLSGSIPDEMNNLRNLRHFSIGENKLIGRLPDNICLGGLLENFTASNNHFDGHLPKSLKNCSSILRIRLDGNQLTGNLTEDFGAYPNLKYIDLSYNQFYGELSSKWGCSHNLTSLRISSNNISGGIHPMIGNVTQLKVLDLSLNYITGRLPMELRRLTSLLDLDLHNNKISGSIPPEIGYLSTLEKLNLGSNNFGGSIPQQLGHNNKIQASIPSEIGNLQFLRHLDLSFNLLAGNIPESIGKLTTLEVLNLSYNSISGFIPQSFNNLLGLVSVNISHNDLEGPIPNIEAFRDAPYSAVAGNKAGLCDVAAGLKKCSERTRSKKGNKILIILSLLSFIILTSLFVGVIFLACQRGKRTEQHSLEAQVPGDAFAIWSYDGKMVYENIIKATEGFDSKFYVGEGGYGVVYKAKLSDNQAFAVKKIRAPQDNETLGLMSLEREAIALANIRHRNIVKLYGYCFHPRHSFLVYEFMERGSLRRALSDDEMAMEFDWARRASTIKGVADALCYLHHDCSPPWIHRDITSNNVLLDGDYEAHVSDFGTARLLKPDSSNWTSLVGTLGYIAPELAYSAAVTEKCDVYSFGVVALEIIMGRHPGDLISSSRQSLTLSIQIDSGMLLQDVLDRRLSLPLDKDAENVVSSAKLALACLRVDPHRRPTMQKVCQGLSIQVPLVKPFSDVRLSELDGVHG</sequence>
<evidence type="ECO:0000256" key="7">
    <source>
        <dbReference type="ARBA" id="ARBA00022614"/>
    </source>
</evidence>